<proteinExistence type="predicted"/>
<feature type="compositionally biased region" description="Pro residues" evidence="4">
    <location>
        <begin position="226"/>
        <end position="242"/>
    </location>
</feature>
<evidence type="ECO:0000259" key="6">
    <source>
        <dbReference type="PROSITE" id="PS51379"/>
    </source>
</evidence>
<evidence type="ECO:0000256" key="4">
    <source>
        <dbReference type="SAM" id="MobiDB-lite"/>
    </source>
</evidence>
<evidence type="ECO:0000256" key="3">
    <source>
        <dbReference type="ARBA" id="ARBA00023014"/>
    </source>
</evidence>
<dbReference type="AlphaFoldDB" id="A0A9X1YBI0"/>
<dbReference type="GO" id="GO:0051536">
    <property type="term" value="F:iron-sulfur cluster binding"/>
    <property type="evidence" value="ECO:0007669"/>
    <property type="project" value="UniProtKB-KW"/>
</dbReference>
<dbReference type="GO" id="GO:0046872">
    <property type="term" value="F:metal ion binding"/>
    <property type="evidence" value="ECO:0007669"/>
    <property type="project" value="UniProtKB-KW"/>
</dbReference>
<dbReference type="SUPFAM" id="SSF54292">
    <property type="entry name" value="2Fe-2S ferredoxin-like"/>
    <property type="match status" value="1"/>
</dbReference>
<feature type="compositionally biased region" description="Low complexity" evidence="4">
    <location>
        <begin position="213"/>
        <end position="225"/>
    </location>
</feature>
<dbReference type="PROSITE" id="PS51379">
    <property type="entry name" value="4FE4S_FER_2"/>
    <property type="match status" value="2"/>
</dbReference>
<feature type="domain" description="4Fe-4S ferredoxin-type" evidence="6">
    <location>
        <begin position="154"/>
        <end position="182"/>
    </location>
</feature>
<keyword evidence="3" id="KW-0411">Iron-sulfur</keyword>
<sequence>MTDAATTAPHDADGIGLVFDGHAIRARPGSSLLQAWIGAGLPLTENVGCMGQGACGACRVLVRREGERLAGTALACETLAAPGMQVAFLDHFPATRPHGYALRELTDSWTAVDRIDAVFPEARHCRHCGGCDRACPKGIEVQRMVNTAAAGQPFTAAALFDRCVMCNLCVAACPEHIDPAHLGQFVRRLGASLTLRPADLIARLREIEAGHQPIDPDAPGANPPATGAPPANPSPASPPPANPSWAPGDDPGAAAGRAVPPGRVP</sequence>
<evidence type="ECO:0000256" key="2">
    <source>
        <dbReference type="ARBA" id="ARBA00023004"/>
    </source>
</evidence>
<name>A0A9X1YBI0_9PROT</name>
<feature type="compositionally biased region" description="Low complexity" evidence="4">
    <location>
        <begin position="243"/>
        <end position="265"/>
    </location>
</feature>
<dbReference type="InterPro" id="IPR036010">
    <property type="entry name" value="2Fe-2S_ferredoxin-like_sf"/>
</dbReference>
<dbReference type="CDD" id="cd00207">
    <property type="entry name" value="fer2"/>
    <property type="match status" value="1"/>
</dbReference>
<gene>
    <name evidence="7" type="ORF">M0638_20040</name>
</gene>
<dbReference type="SUPFAM" id="SSF54862">
    <property type="entry name" value="4Fe-4S ferredoxins"/>
    <property type="match status" value="1"/>
</dbReference>
<dbReference type="InterPro" id="IPR001041">
    <property type="entry name" value="2Fe-2S_ferredoxin-type"/>
</dbReference>
<evidence type="ECO:0000313" key="8">
    <source>
        <dbReference type="Proteomes" id="UP001139516"/>
    </source>
</evidence>
<organism evidence="7 8">
    <name type="scientific">Roseomonas acroporae</name>
    <dbReference type="NCBI Taxonomy" id="2937791"/>
    <lineage>
        <taxon>Bacteria</taxon>
        <taxon>Pseudomonadati</taxon>
        <taxon>Pseudomonadota</taxon>
        <taxon>Alphaproteobacteria</taxon>
        <taxon>Acetobacterales</taxon>
        <taxon>Roseomonadaceae</taxon>
        <taxon>Roseomonas</taxon>
    </lineage>
</organism>
<accession>A0A9X1YBI0</accession>
<feature type="domain" description="2Fe-2S ferredoxin-type" evidence="5">
    <location>
        <begin position="13"/>
        <end position="92"/>
    </location>
</feature>
<keyword evidence="8" id="KW-1185">Reference proteome</keyword>
<evidence type="ECO:0000313" key="7">
    <source>
        <dbReference type="EMBL" id="MCK8786670.1"/>
    </source>
</evidence>
<dbReference type="Gene3D" id="3.30.70.20">
    <property type="match status" value="1"/>
</dbReference>
<dbReference type="RefSeq" id="WP_248668785.1">
    <property type="nucleotide sequence ID" value="NZ_JALPRX010000093.1"/>
</dbReference>
<dbReference type="InterPro" id="IPR012675">
    <property type="entry name" value="Beta-grasp_dom_sf"/>
</dbReference>
<feature type="domain" description="4Fe-4S ferredoxin-type" evidence="6">
    <location>
        <begin position="113"/>
        <end position="144"/>
    </location>
</feature>
<protein>
    <submittedName>
        <fullName evidence="7">Ferredoxin</fullName>
    </submittedName>
</protein>
<dbReference type="PROSITE" id="PS51085">
    <property type="entry name" value="2FE2S_FER_2"/>
    <property type="match status" value="1"/>
</dbReference>
<comment type="caution">
    <text evidence="7">The sequence shown here is derived from an EMBL/GenBank/DDBJ whole genome shotgun (WGS) entry which is preliminary data.</text>
</comment>
<evidence type="ECO:0000256" key="1">
    <source>
        <dbReference type="ARBA" id="ARBA00022723"/>
    </source>
</evidence>
<keyword evidence="1" id="KW-0479">Metal-binding</keyword>
<dbReference type="EMBL" id="JALPRX010000093">
    <property type="protein sequence ID" value="MCK8786670.1"/>
    <property type="molecule type" value="Genomic_DNA"/>
</dbReference>
<dbReference type="Proteomes" id="UP001139516">
    <property type="component" value="Unassembled WGS sequence"/>
</dbReference>
<dbReference type="PROSITE" id="PS00198">
    <property type="entry name" value="4FE4S_FER_1"/>
    <property type="match status" value="1"/>
</dbReference>
<reference evidence="7" key="1">
    <citation type="submission" date="2022-04" db="EMBL/GenBank/DDBJ databases">
        <title>Roseomonas acroporae sp. nov., isolated from coral Acropora digitifera.</title>
        <authorList>
            <person name="Sun H."/>
        </authorList>
    </citation>
    <scope>NUCLEOTIDE SEQUENCE</scope>
    <source>
        <strain evidence="7">NAR14</strain>
    </source>
</reference>
<keyword evidence="2" id="KW-0408">Iron</keyword>
<feature type="region of interest" description="Disordered" evidence="4">
    <location>
        <begin position="211"/>
        <end position="265"/>
    </location>
</feature>
<dbReference type="Pfam" id="PF13187">
    <property type="entry name" value="Fer4_9"/>
    <property type="match status" value="1"/>
</dbReference>
<evidence type="ECO:0000259" key="5">
    <source>
        <dbReference type="PROSITE" id="PS51085"/>
    </source>
</evidence>
<dbReference type="Gene3D" id="3.10.20.30">
    <property type="match status" value="1"/>
</dbReference>
<dbReference type="InterPro" id="IPR017900">
    <property type="entry name" value="4Fe4S_Fe_S_CS"/>
</dbReference>
<dbReference type="InterPro" id="IPR017896">
    <property type="entry name" value="4Fe4S_Fe-S-bd"/>
</dbReference>